<dbReference type="EC" id="2.7.13.3" evidence="2"/>
<reference evidence="10" key="3">
    <citation type="submission" date="2016-01" db="EMBL/GenBank/DDBJ databases">
        <authorList>
            <person name="Oliw E.H."/>
        </authorList>
    </citation>
    <scope>NUCLEOTIDE SEQUENCE [LARGE SCALE GENOMIC DNA]</scope>
    <source>
        <strain evidence="10">GED7749B</strain>
    </source>
</reference>
<keyword evidence="6" id="KW-0067">ATP-binding</keyword>
<dbReference type="InterPro" id="IPR004358">
    <property type="entry name" value="Sig_transdc_His_kin-like_C"/>
</dbReference>
<dbReference type="EMBL" id="CP010525">
    <property type="protein sequence ID" value="AJO24676.1"/>
    <property type="molecule type" value="Genomic_DNA"/>
</dbReference>
<keyword evidence="7" id="KW-0902">Two-component regulatory system</keyword>
<dbReference type="GO" id="GO:0005524">
    <property type="term" value="F:ATP binding"/>
    <property type="evidence" value="ECO:0007669"/>
    <property type="project" value="UniProtKB-KW"/>
</dbReference>
<dbReference type="GeneID" id="93261131"/>
<dbReference type="EMBL" id="LRPN01000024">
    <property type="protein sequence ID" value="KWZ84912.1"/>
    <property type="molecule type" value="Genomic_DNA"/>
</dbReference>
<keyword evidence="3" id="KW-0808">Transferase</keyword>
<dbReference type="RefSeq" id="WP_017550597.1">
    <property type="nucleotide sequence ID" value="NZ_CP010525.1"/>
</dbReference>
<evidence type="ECO:0000256" key="2">
    <source>
        <dbReference type="ARBA" id="ARBA00012438"/>
    </source>
</evidence>
<dbReference type="Proteomes" id="UP000032024">
    <property type="component" value="Chromosome"/>
</dbReference>
<name>A0A0C5CCZ3_HEYCO</name>
<reference evidence="9" key="1">
    <citation type="submission" date="2015-01" db="EMBL/GenBank/DDBJ databases">
        <title>Comparative genome analysis of Bacillus coagulans HM-08, Clostridium butyricum HM-68, Bacillus subtilis HM-66 and Bacillus licheniformis BL-09.</title>
        <authorList>
            <person name="Zhang H."/>
        </authorList>
    </citation>
    <scope>NUCLEOTIDE SEQUENCE [LARGE SCALE GENOMIC DNA]</scope>
    <source>
        <strain evidence="9">HM-08</strain>
    </source>
</reference>
<reference evidence="12" key="4">
    <citation type="submission" date="2016-01" db="EMBL/GenBank/DDBJ databases">
        <authorList>
            <person name="Mitreva M."/>
            <person name="Pepin K.H."/>
            <person name="Mihindukulasuriya K.A."/>
            <person name="Fulton R."/>
            <person name="Fronick C."/>
            <person name="O'Laughlin M."/>
            <person name="Miner T."/>
            <person name="Herter B."/>
            <person name="Rosa B.A."/>
            <person name="Cordes M."/>
            <person name="Tomlinson C."/>
            <person name="Wollam A."/>
            <person name="Palsikar V.B."/>
            <person name="Mardis E.R."/>
            <person name="Wilson R.K."/>
        </authorList>
    </citation>
    <scope>NUCLEOTIDE SEQUENCE [LARGE SCALE GENOMIC DNA]</scope>
    <source>
        <strain evidence="12">GED7749B</strain>
    </source>
</reference>
<reference evidence="11" key="2">
    <citation type="submission" date="2015-01" db="EMBL/GenBank/DDBJ databases">
        <title>Comparative genome analysis of Bacillus coagulans HM-08, Clostridium butyricum HM-68, Bacillus subtilis HM-66 and Bacillus paralicheniformis BL-09.</title>
        <authorList>
            <person name="Zhang H."/>
        </authorList>
    </citation>
    <scope>NUCLEOTIDE SEQUENCE [LARGE SCALE GENOMIC DNA]</scope>
    <source>
        <strain evidence="11">HM-08</strain>
    </source>
</reference>
<organism evidence="10 12">
    <name type="scientific">Heyndrickxia coagulans</name>
    <name type="common">Weizmannia coagulans</name>
    <dbReference type="NCBI Taxonomy" id="1398"/>
    <lineage>
        <taxon>Bacteria</taxon>
        <taxon>Bacillati</taxon>
        <taxon>Bacillota</taxon>
        <taxon>Bacilli</taxon>
        <taxon>Bacillales</taxon>
        <taxon>Bacillaceae</taxon>
        <taxon>Heyndrickxia</taxon>
    </lineage>
</organism>
<accession>A0A0C5CCZ3</accession>
<dbReference type="PANTHER" id="PTHR43047:SF72">
    <property type="entry name" value="OSMOSENSING HISTIDINE PROTEIN KINASE SLN1"/>
    <property type="match status" value="1"/>
</dbReference>
<evidence type="ECO:0000313" key="11">
    <source>
        <dbReference type="Proteomes" id="UP000032024"/>
    </source>
</evidence>
<dbReference type="InterPro" id="IPR005467">
    <property type="entry name" value="His_kinase_dom"/>
</dbReference>
<dbReference type="Proteomes" id="UP000070376">
    <property type="component" value="Unassembled WGS sequence"/>
</dbReference>
<dbReference type="PATRIC" id="fig|1398.18.peg.3837"/>
<dbReference type="PANTHER" id="PTHR43047">
    <property type="entry name" value="TWO-COMPONENT HISTIDINE PROTEIN KINASE"/>
    <property type="match status" value="1"/>
</dbReference>
<dbReference type="Gene3D" id="3.30.565.10">
    <property type="entry name" value="Histidine kinase-like ATPase, C-terminal domain"/>
    <property type="match status" value="1"/>
</dbReference>
<protein>
    <recommendedName>
        <fullName evidence="2">histidine kinase</fullName>
        <ecNumber evidence="2">2.7.13.3</ecNumber>
    </recommendedName>
</protein>
<evidence type="ECO:0000256" key="7">
    <source>
        <dbReference type="ARBA" id="ARBA00023012"/>
    </source>
</evidence>
<comment type="catalytic activity">
    <reaction evidence="1">
        <text>ATP + protein L-histidine = ADP + protein N-phospho-L-histidine.</text>
        <dbReference type="EC" id="2.7.13.3"/>
    </reaction>
</comment>
<dbReference type="InterPro" id="IPR003594">
    <property type="entry name" value="HATPase_dom"/>
</dbReference>
<dbReference type="InterPro" id="IPR036890">
    <property type="entry name" value="HATPase_C_sf"/>
</dbReference>
<evidence type="ECO:0000256" key="3">
    <source>
        <dbReference type="ARBA" id="ARBA00022679"/>
    </source>
</evidence>
<evidence type="ECO:0000256" key="6">
    <source>
        <dbReference type="ARBA" id="ARBA00022840"/>
    </source>
</evidence>
<dbReference type="GO" id="GO:0009927">
    <property type="term" value="F:histidine phosphotransfer kinase activity"/>
    <property type="evidence" value="ECO:0007669"/>
    <property type="project" value="TreeGrafter"/>
</dbReference>
<dbReference type="GO" id="GO:0005886">
    <property type="term" value="C:plasma membrane"/>
    <property type="evidence" value="ECO:0007669"/>
    <property type="project" value="TreeGrafter"/>
</dbReference>
<dbReference type="STRING" id="1398.AB434_1468"/>
<dbReference type="PRINTS" id="PR00344">
    <property type="entry name" value="BCTRLSENSOR"/>
</dbReference>
<dbReference type="PROSITE" id="PS50109">
    <property type="entry name" value="HIS_KIN"/>
    <property type="match status" value="1"/>
</dbReference>
<dbReference type="SUPFAM" id="SSF55874">
    <property type="entry name" value="ATPase domain of HSP90 chaperone/DNA topoisomerase II/histidine kinase"/>
    <property type="match status" value="1"/>
</dbReference>
<feature type="domain" description="Histidine kinase" evidence="8">
    <location>
        <begin position="1"/>
        <end position="52"/>
    </location>
</feature>
<keyword evidence="5" id="KW-0418">Kinase</keyword>
<dbReference type="GO" id="GO:0000155">
    <property type="term" value="F:phosphorelay sensor kinase activity"/>
    <property type="evidence" value="ECO:0007669"/>
    <property type="project" value="TreeGrafter"/>
</dbReference>
<sequence length="52" mass="5500">MPFYPENALQTSDPGLGMAITKQLVELHGGSINVKSEPGKGTAVRILLPILP</sequence>
<dbReference type="AlphaFoldDB" id="A0A0C5CCZ3"/>
<evidence type="ECO:0000256" key="5">
    <source>
        <dbReference type="ARBA" id="ARBA00022777"/>
    </source>
</evidence>
<dbReference type="Pfam" id="PF02518">
    <property type="entry name" value="HATPase_c"/>
    <property type="match status" value="1"/>
</dbReference>
<evidence type="ECO:0000313" key="9">
    <source>
        <dbReference type="EMBL" id="AJO24676.1"/>
    </source>
</evidence>
<evidence type="ECO:0000256" key="1">
    <source>
        <dbReference type="ARBA" id="ARBA00000085"/>
    </source>
</evidence>
<evidence type="ECO:0000256" key="4">
    <source>
        <dbReference type="ARBA" id="ARBA00022741"/>
    </source>
</evidence>
<keyword evidence="4" id="KW-0547">Nucleotide-binding</keyword>
<evidence type="ECO:0000259" key="8">
    <source>
        <dbReference type="PROSITE" id="PS50109"/>
    </source>
</evidence>
<gene>
    <name evidence="10" type="ORF">HMPREF3213_00659</name>
    <name evidence="9" type="ORF">SB48_HM08orf06164</name>
</gene>
<evidence type="ECO:0000313" key="10">
    <source>
        <dbReference type="EMBL" id="KWZ84912.1"/>
    </source>
</evidence>
<proteinExistence type="predicted"/>
<keyword evidence="11" id="KW-1185">Reference proteome</keyword>
<evidence type="ECO:0000313" key="12">
    <source>
        <dbReference type="Proteomes" id="UP000070376"/>
    </source>
</evidence>